<reference evidence="2" key="1">
    <citation type="submission" date="2018-03" db="EMBL/GenBank/DDBJ databases">
        <authorList>
            <person name="Guldener U."/>
        </authorList>
    </citation>
    <scope>NUCLEOTIDE SEQUENCE</scope>
</reference>
<name>A0AAE8MMM7_9HYPO</name>
<gene>
    <name evidence="2" type="ORF">FTOL_13510</name>
</gene>
<accession>A0AAE8MMM7</accession>
<comment type="caution">
    <text evidence="2">The sequence shown here is derived from an EMBL/GenBank/DDBJ whole genome shotgun (WGS) entry which is preliminary data.</text>
</comment>
<proteinExistence type="predicted"/>
<organism evidence="2 3">
    <name type="scientific">Fusarium torulosum</name>
    <dbReference type="NCBI Taxonomy" id="33205"/>
    <lineage>
        <taxon>Eukaryota</taxon>
        <taxon>Fungi</taxon>
        <taxon>Dikarya</taxon>
        <taxon>Ascomycota</taxon>
        <taxon>Pezizomycotina</taxon>
        <taxon>Sordariomycetes</taxon>
        <taxon>Hypocreomycetidae</taxon>
        <taxon>Hypocreales</taxon>
        <taxon>Nectriaceae</taxon>
        <taxon>Fusarium</taxon>
    </lineage>
</organism>
<feature type="chain" id="PRO_5041997860" description="IDI-2" evidence="1">
    <location>
        <begin position="20"/>
        <end position="168"/>
    </location>
</feature>
<protein>
    <recommendedName>
        <fullName evidence="4">IDI-2</fullName>
    </recommendedName>
</protein>
<keyword evidence="1" id="KW-0732">Signal</keyword>
<dbReference type="EMBL" id="ONZP01000847">
    <property type="protein sequence ID" value="SPJ91495.1"/>
    <property type="molecule type" value="Genomic_DNA"/>
</dbReference>
<evidence type="ECO:0008006" key="4">
    <source>
        <dbReference type="Google" id="ProtNLM"/>
    </source>
</evidence>
<keyword evidence="3" id="KW-1185">Reference proteome</keyword>
<sequence length="168" mass="18017">MKVFQKVLIILAYSAFILSAATPASPEARAKAICGDLGILDITTVPDGVEPSELRLCANHPMGRNRNLDPKKGASLAPGGEGYYDDITPADSANLLSERFCSYSAPYGCEGKWCWKTCGNNGQWCWTAWAKGTGAWRGCKTWRDCGTDNTNYGCGKNCNVPGNCGCSC</sequence>
<evidence type="ECO:0000256" key="1">
    <source>
        <dbReference type="SAM" id="SignalP"/>
    </source>
</evidence>
<feature type="signal peptide" evidence="1">
    <location>
        <begin position="1"/>
        <end position="19"/>
    </location>
</feature>
<dbReference type="AlphaFoldDB" id="A0AAE8MMM7"/>
<dbReference type="Proteomes" id="UP001187734">
    <property type="component" value="Unassembled WGS sequence"/>
</dbReference>
<evidence type="ECO:0000313" key="3">
    <source>
        <dbReference type="Proteomes" id="UP001187734"/>
    </source>
</evidence>
<evidence type="ECO:0000313" key="2">
    <source>
        <dbReference type="EMBL" id="SPJ91495.1"/>
    </source>
</evidence>